<dbReference type="EMBL" id="BCNO01000002">
    <property type="protein sequence ID" value="GAQ95235.1"/>
    <property type="molecule type" value="Genomic_DNA"/>
</dbReference>
<keyword evidence="2" id="KW-0479">Metal-binding</keyword>
<keyword evidence="1 6" id="KW-0645">Protease</keyword>
<accession>A0A0U9HQC6</accession>
<reference evidence="9" key="1">
    <citation type="submission" date="2016-01" db="EMBL/GenBank/DDBJ databases">
        <title>Draft genome sequence of Thermodesulfovibrio aggregans strain TGE-P1.</title>
        <authorList>
            <person name="Sekiguchi Y."/>
            <person name="Ohashi A."/>
            <person name="Matsuura N."/>
            <person name="Tourlousse M.D."/>
        </authorList>
    </citation>
    <scope>NUCLEOTIDE SEQUENCE [LARGE SCALE GENOMIC DNA]</scope>
    <source>
        <strain evidence="9">TGE-P1</strain>
    </source>
</reference>
<evidence type="ECO:0000256" key="4">
    <source>
        <dbReference type="ARBA" id="ARBA00022833"/>
    </source>
</evidence>
<evidence type="ECO:0000256" key="1">
    <source>
        <dbReference type="ARBA" id="ARBA00022670"/>
    </source>
</evidence>
<dbReference type="AlphaFoldDB" id="A0A0U9HQC6"/>
<evidence type="ECO:0000259" key="7">
    <source>
        <dbReference type="Pfam" id="PF01435"/>
    </source>
</evidence>
<dbReference type="GO" id="GO:0004222">
    <property type="term" value="F:metalloendopeptidase activity"/>
    <property type="evidence" value="ECO:0007669"/>
    <property type="project" value="InterPro"/>
</dbReference>
<dbReference type="PANTHER" id="PTHR22726:SF1">
    <property type="entry name" value="METALLOENDOPEPTIDASE OMA1, MITOCHONDRIAL"/>
    <property type="match status" value="1"/>
</dbReference>
<dbReference type="GO" id="GO:0016020">
    <property type="term" value="C:membrane"/>
    <property type="evidence" value="ECO:0007669"/>
    <property type="project" value="TreeGrafter"/>
</dbReference>
<dbReference type="InterPro" id="IPR001915">
    <property type="entry name" value="Peptidase_M48"/>
</dbReference>
<sequence length="285" mass="31976">MIRKFIFIPILLICLLSCKNVDIDKAVDLTFTTIQATEKAARPISDEEEYYVGRAVAARLLQYYPLYENSALTRYINLVGTTIALHSEKPFTFGGYHFAVLNSNEVNAFACPGGIILITKGMIQLAQNEDELAAILAHEIAHINHRDGINSIKQARWTEALTIIGTKAARQFGSEDLTKLVNIFEGSVDDIVKTLVVNGYSRSQEYAADETALSYLAKAGYNPYSLINVLERMGKYANVNNKGFFKTHPDPNDRIENIKDKIPSVNLDQTLFNKRLQRFNSFVKS</sequence>
<proteinExistence type="inferred from homology"/>
<dbReference type="GO" id="GO:0046872">
    <property type="term" value="F:metal ion binding"/>
    <property type="evidence" value="ECO:0007669"/>
    <property type="project" value="UniProtKB-KW"/>
</dbReference>
<dbReference type="Pfam" id="PF01435">
    <property type="entry name" value="Peptidase_M48"/>
    <property type="match status" value="1"/>
</dbReference>
<evidence type="ECO:0000313" key="8">
    <source>
        <dbReference type="EMBL" id="GAQ95235.1"/>
    </source>
</evidence>
<keyword evidence="5 6" id="KW-0482">Metalloprotease</keyword>
<dbReference type="Gene3D" id="3.30.2010.10">
    <property type="entry name" value="Metalloproteases ('zincins'), catalytic domain"/>
    <property type="match status" value="1"/>
</dbReference>
<evidence type="ECO:0000256" key="3">
    <source>
        <dbReference type="ARBA" id="ARBA00022801"/>
    </source>
</evidence>
<dbReference type="OrthoDB" id="9810445at2"/>
<gene>
    <name evidence="8" type="ORF">TAGGR_2123</name>
</gene>
<dbReference type="GO" id="GO:0051603">
    <property type="term" value="P:proteolysis involved in protein catabolic process"/>
    <property type="evidence" value="ECO:0007669"/>
    <property type="project" value="TreeGrafter"/>
</dbReference>
<dbReference type="Proteomes" id="UP000054976">
    <property type="component" value="Unassembled WGS sequence"/>
</dbReference>
<comment type="cofactor">
    <cofactor evidence="6">
        <name>Zn(2+)</name>
        <dbReference type="ChEBI" id="CHEBI:29105"/>
    </cofactor>
    <text evidence="6">Binds 1 zinc ion per subunit.</text>
</comment>
<comment type="similarity">
    <text evidence="6">Belongs to the peptidase M48 family.</text>
</comment>
<dbReference type="InterPro" id="IPR051156">
    <property type="entry name" value="Mito/Outer_Membr_Metalloprot"/>
</dbReference>
<keyword evidence="3 6" id="KW-0378">Hydrolase</keyword>
<protein>
    <submittedName>
        <fullName evidence="8">Peptidase family M48</fullName>
    </submittedName>
</protein>
<keyword evidence="4 6" id="KW-0862">Zinc</keyword>
<evidence type="ECO:0000256" key="5">
    <source>
        <dbReference type="ARBA" id="ARBA00023049"/>
    </source>
</evidence>
<evidence type="ECO:0000256" key="2">
    <source>
        <dbReference type="ARBA" id="ARBA00022723"/>
    </source>
</evidence>
<feature type="domain" description="Peptidase M48" evidence="7">
    <location>
        <begin position="79"/>
        <end position="260"/>
    </location>
</feature>
<dbReference type="PANTHER" id="PTHR22726">
    <property type="entry name" value="METALLOENDOPEPTIDASE OMA1"/>
    <property type="match status" value="1"/>
</dbReference>
<keyword evidence="9" id="KW-1185">Reference proteome</keyword>
<dbReference type="STRING" id="86166.TAGGR_2123"/>
<evidence type="ECO:0000313" key="9">
    <source>
        <dbReference type="Proteomes" id="UP000054976"/>
    </source>
</evidence>
<evidence type="ECO:0000256" key="6">
    <source>
        <dbReference type="RuleBase" id="RU003983"/>
    </source>
</evidence>
<organism evidence="8 9">
    <name type="scientific">Thermodesulfovibrio aggregans</name>
    <dbReference type="NCBI Taxonomy" id="86166"/>
    <lineage>
        <taxon>Bacteria</taxon>
        <taxon>Pseudomonadati</taxon>
        <taxon>Nitrospirota</taxon>
        <taxon>Thermodesulfovibrionia</taxon>
        <taxon>Thermodesulfovibrionales</taxon>
        <taxon>Thermodesulfovibrionaceae</taxon>
        <taxon>Thermodesulfovibrio</taxon>
    </lineage>
</organism>
<dbReference type="RefSeq" id="WP_059176682.1">
    <property type="nucleotide sequence ID" value="NZ_BCNO01000002.1"/>
</dbReference>
<comment type="caution">
    <text evidence="8">The sequence shown here is derived from an EMBL/GenBank/DDBJ whole genome shotgun (WGS) entry which is preliminary data.</text>
</comment>
<name>A0A0U9HQC6_9BACT</name>